<reference evidence="6" key="1">
    <citation type="journal article" date="2019" name="Gigascience">
        <title>De novo genome assembly of the endangered Acer yangbiense, a plant species with extremely small populations endemic to Yunnan Province, China.</title>
        <authorList>
            <person name="Yang J."/>
            <person name="Wariss H.M."/>
            <person name="Tao L."/>
            <person name="Zhang R."/>
            <person name="Yun Q."/>
            <person name="Hollingsworth P."/>
            <person name="Dao Z."/>
            <person name="Luo G."/>
            <person name="Guo H."/>
            <person name="Ma Y."/>
            <person name="Sun W."/>
        </authorList>
    </citation>
    <scope>NUCLEOTIDE SEQUENCE [LARGE SCALE GENOMIC DNA]</scope>
    <source>
        <strain evidence="6">cv. Malutang</strain>
    </source>
</reference>
<dbReference type="PANTHER" id="PTHR11017">
    <property type="entry name" value="LEUCINE-RICH REPEAT-CONTAINING PROTEIN"/>
    <property type="match status" value="1"/>
</dbReference>
<dbReference type="PRINTS" id="PR00364">
    <property type="entry name" value="DISEASERSIST"/>
</dbReference>
<feature type="domain" description="TIR" evidence="4">
    <location>
        <begin position="18"/>
        <end position="174"/>
    </location>
</feature>
<dbReference type="Pfam" id="PF00931">
    <property type="entry name" value="NB-ARC"/>
    <property type="match status" value="1"/>
</dbReference>
<dbReference type="InterPro" id="IPR000157">
    <property type="entry name" value="TIR_dom"/>
</dbReference>
<evidence type="ECO:0000313" key="5">
    <source>
        <dbReference type="EMBL" id="TXG56396.1"/>
    </source>
</evidence>
<accession>A0A5C7HJL8</accession>
<dbReference type="Gene3D" id="1.10.8.430">
    <property type="entry name" value="Helical domain of apoptotic protease-activating factors"/>
    <property type="match status" value="1"/>
</dbReference>
<evidence type="ECO:0000259" key="4">
    <source>
        <dbReference type="PROSITE" id="PS50104"/>
    </source>
</evidence>
<dbReference type="PANTHER" id="PTHR11017:SF513">
    <property type="entry name" value="TIR DOMAIN-CONTAINING PROTEIN"/>
    <property type="match status" value="1"/>
</dbReference>
<dbReference type="OrthoDB" id="2018313at2759"/>
<dbReference type="InterPro" id="IPR042197">
    <property type="entry name" value="Apaf_helical"/>
</dbReference>
<evidence type="ECO:0000313" key="6">
    <source>
        <dbReference type="Proteomes" id="UP000323000"/>
    </source>
</evidence>
<dbReference type="Gene3D" id="3.40.50.300">
    <property type="entry name" value="P-loop containing nucleotide triphosphate hydrolases"/>
    <property type="match status" value="1"/>
</dbReference>
<keyword evidence="3" id="KW-0611">Plant defense</keyword>
<evidence type="ECO:0000256" key="3">
    <source>
        <dbReference type="ARBA" id="ARBA00022821"/>
    </source>
</evidence>
<dbReference type="SMART" id="SM00255">
    <property type="entry name" value="TIR"/>
    <property type="match status" value="1"/>
</dbReference>
<evidence type="ECO:0000256" key="2">
    <source>
        <dbReference type="ARBA" id="ARBA00022737"/>
    </source>
</evidence>
<dbReference type="GO" id="GO:0006952">
    <property type="term" value="P:defense response"/>
    <property type="evidence" value="ECO:0007669"/>
    <property type="project" value="UniProtKB-KW"/>
</dbReference>
<dbReference type="Pfam" id="PF23598">
    <property type="entry name" value="LRR_14"/>
    <property type="match status" value="2"/>
</dbReference>
<dbReference type="EMBL" id="VAHF01000008">
    <property type="protein sequence ID" value="TXG56396.1"/>
    <property type="molecule type" value="Genomic_DNA"/>
</dbReference>
<dbReference type="Gene3D" id="3.80.10.10">
    <property type="entry name" value="Ribonuclease Inhibitor"/>
    <property type="match status" value="5"/>
</dbReference>
<dbReference type="InterPro" id="IPR002182">
    <property type="entry name" value="NB-ARC"/>
</dbReference>
<dbReference type="Pfam" id="PF00560">
    <property type="entry name" value="LRR_1"/>
    <property type="match status" value="1"/>
</dbReference>
<dbReference type="InterPro" id="IPR055414">
    <property type="entry name" value="LRR_R13L4/SHOC2-like"/>
</dbReference>
<dbReference type="InterPro" id="IPR044974">
    <property type="entry name" value="Disease_R_plants"/>
</dbReference>
<dbReference type="SMART" id="SM00369">
    <property type="entry name" value="LRR_TYP"/>
    <property type="match status" value="7"/>
</dbReference>
<dbReference type="GO" id="GO:0007165">
    <property type="term" value="P:signal transduction"/>
    <property type="evidence" value="ECO:0007669"/>
    <property type="project" value="InterPro"/>
</dbReference>
<dbReference type="GO" id="GO:0051707">
    <property type="term" value="P:response to other organism"/>
    <property type="evidence" value="ECO:0007669"/>
    <property type="project" value="UniProtKB-ARBA"/>
</dbReference>
<keyword evidence="2" id="KW-0677">Repeat</keyword>
<sequence>MDDVDEEEELRSSPSFRYRWDVFLSFRGEDTRHGFTDRLYRQLTLNGIRTFRGVDELERGEEIAPSLVEAIEDSAATIAVISRSYADSRWCLEELARVVDYRKLLLPVFYKVDPRKKGTFEKDFLKLEDRFGVEEVSRWGRAMEKAGGISGWDSTISDEEELIQSLVKKVLNKLSNTPLGAAKYPVGLDYQLEELMRMLDIKANGVRVLGFYGMGGVGKTTLSKALYNKLVIHFKRRSFISNIRETWRHYNGLMDLQNKIIRDLSANEAEHVDEVSQYNIKFKKLIDEEPVLIVLDDVDDVRQLDALAGKRNRFYDGTRIIITTRNKETLVESIVNTTYEVKELKSKESLQLFSYHAFGKEKPAKDFAALSKEIVSLAGGLPLALEVIGSSLFDKRRTLDWEAALEKLKQIRPGHLHGVLQISYDDLDEEEKCVFLDIACFFVKMRMKREDAIDILRGCGFSAEIGTRNIHGIALDIEKKEHELSTEKRYWMNFKMKPTFTSAITYLKEIIYKNFFQHLTDNGTGVMLHTNSFKPLVNLRLLQINHVKLNGSFRVMPAELKWLQWRGCSLKTLPFEFSSQHIAVLDLSKSKIIKIMGRLLVINLCDCFHLTEIPDLSDHSFLEKLILENCRELVKIHKSIGDLKTLRYLNLKNCSNLVEFPSDVSGLKHLENLILSGCSKLKGLPEDMSSMISLKEFLIDETIIVKLPDSIFRLRKLEKFSLKNCQSLKRLPDCIGKLSSLKELSLDSSALEELPYSIGSLAELEKLNLMRCKSLTAIPDSIGNLKSLEELIFDGSSIKELPASVGSLFRLKYLSLGYCQSLSKLPDSIEGLASLVKLRLEGTLITEVPVQIGTLNLVKKLEMGNCQLLKYLPQSIGKMLSITTLVLDEARITELPESIGMLERLIVLKLNKCKQLQRLPSSIGNLKSLQYLLMTETSVTYLPDEFGMLSSLIVLQMGKEPQTGLHQDTVEHSGPTNSNAQDGQLIVLPRSFSNLSSLKELDAHAWKLSGMISDEFEKLSSLEVLNLSRNNFYSLPSSLRGLSLLKDLALSHCKELKSLPPFPSSLLKLDVANCSALESISDLSNLESLHDLNLTNCTKIMDIPGLQCLKSLRRLYLSGCNASFPAVKRRLAKVALKYLRNLSVPGSEIPNWFVQEIPRFASHKNRAIKGIIIGVVVSHDQDAVGDKLPAIEDIQAKIIRLGDPIYTTTLYLMGVRETDENQLHLCRFVDFSQLVLLLQDGDKIQIATRERPYFNGLKLKKYGIHLVFENDDDIDDNDDKESLDESQESVSMKLAKFIGSLIYDLSNLENLYDLNLTNCEKVVDIPGLECLKSLKRLYMSGCNSCFTPVKRRLSKVNLKKLNNLSMPGSKIPSWFSQEVIFSKCKNREIKGVIIAVVVFVNNEISDELRYQLPAIVDIRAKILAGNKPKFTTTLYLLGVPKTNQDLVHLCRYPPFHPLLKDDEKIQVGFIRWTLIKYRSRACRHLLHYPCSSLYGWVGQD</sequence>
<proteinExistence type="predicted"/>
<dbReference type="InterPro" id="IPR003591">
    <property type="entry name" value="Leu-rich_rpt_typical-subtyp"/>
</dbReference>
<dbReference type="InterPro" id="IPR027417">
    <property type="entry name" value="P-loop_NTPase"/>
</dbReference>
<dbReference type="Pfam" id="PF01582">
    <property type="entry name" value="TIR"/>
    <property type="match status" value="1"/>
</dbReference>
<gene>
    <name evidence="5" type="ORF">EZV62_017709</name>
</gene>
<dbReference type="InterPro" id="IPR032675">
    <property type="entry name" value="LRR_dom_sf"/>
</dbReference>
<name>A0A5C7HJL8_9ROSI</name>
<dbReference type="Gene3D" id="3.40.50.10140">
    <property type="entry name" value="Toll/interleukin-1 receptor homology (TIR) domain"/>
    <property type="match status" value="1"/>
</dbReference>
<protein>
    <recommendedName>
        <fullName evidence="4">TIR domain-containing protein</fullName>
    </recommendedName>
</protein>
<dbReference type="SUPFAM" id="SSF52540">
    <property type="entry name" value="P-loop containing nucleoside triphosphate hydrolases"/>
    <property type="match status" value="1"/>
</dbReference>
<comment type="caution">
    <text evidence="5">The sequence shown here is derived from an EMBL/GenBank/DDBJ whole genome shotgun (WGS) entry which is preliminary data.</text>
</comment>
<dbReference type="SUPFAM" id="SSF52058">
    <property type="entry name" value="L domain-like"/>
    <property type="match status" value="2"/>
</dbReference>
<keyword evidence="1" id="KW-0433">Leucine-rich repeat</keyword>
<evidence type="ECO:0000256" key="1">
    <source>
        <dbReference type="ARBA" id="ARBA00022614"/>
    </source>
</evidence>
<organism evidence="5 6">
    <name type="scientific">Acer yangbiense</name>
    <dbReference type="NCBI Taxonomy" id="1000413"/>
    <lineage>
        <taxon>Eukaryota</taxon>
        <taxon>Viridiplantae</taxon>
        <taxon>Streptophyta</taxon>
        <taxon>Embryophyta</taxon>
        <taxon>Tracheophyta</taxon>
        <taxon>Spermatophyta</taxon>
        <taxon>Magnoliopsida</taxon>
        <taxon>eudicotyledons</taxon>
        <taxon>Gunneridae</taxon>
        <taxon>Pentapetalae</taxon>
        <taxon>rosids</taxon>
        <taxon>malvids</taxon>
        <taxon>Sapindales</taxon>
        <taxon>Sapindaceae</taxon>
        <taxon>Hippocastanoideae</taxon>
        <taxon>Acereae</taxon>
        <taxon>Acer</taxon>
    </lineage>
</organism>
<dbReference type="Proteomes" id="UP000323000">
    <property type="component" value="Chromosome 8"/>
</dbReference>
<dbReference type="PROSITE" id="PS50104">
    <property type="entry name" value="TIR"/>
    <property type="match status" value="1"/>
</dbReference>
<dbReference type="InterPro" id="IPR035897">
    <property type="entry name" value="Toll_tir_struct_dom_sf"/>
</dbReference>
<dbReference type="PROSITE" id="PS51450">
    <property type="entry name" value="LRR"/>
    <property type="match status" value="1"/>
</dbReference>
<dbReference type="InterPro" id="IPR001611">
    <property type="entry name" value="Leu-rich_rpt"/>
</dbReference>
<keyword evidence="6" id="KW-1185">Reference proteome</keyword>
<dbReference type="GO" id="GO:0043531">
    <property type="term" value="F:ADP binding"/>
    <property type="evidence" value="ECO:0007669"/>
    <property type="project" value="InterPro"/>
</dbReference>
<dbReference type="SUPFAM" id="SSF52200">
    <property type="entry name" value="Toll/Interleukin receptor TIR domain"/>
    <property type="match status" value="1"/>
</dbReference>